<gene>
    <name evidence="1" type="ORF">B0H16DRAFT_1882739</name>
</gene>
<sequence length="462" mass="51504">MASSSPLVSRPIRGAELEAQAALAANTSLGPITTLPPETLGEIFIHSRNESLKAPNPKSCPLLLTRVCRRWRTVALSTPALWGLLFLDLNTMLENAALVELHDEWLSRARCTPLIVILRDASRVWEVSDSIESLVQKILRSSHLWEHVEFTVDLTLAGLLLPTGIGNTFPLLETLAIDAPDRVDINRLRISIGDAPDLYAVPVSPFDPQIQLPWSQLTIFQSAKIDIPSCLKVLQNIPCLLLGYFGIQNDSSCRSKPMVQHTHGHLRQLILTSGDRRDAVEEDSVPMPFLRHLITPALEDLILSFSVSVCPETPPQNESTLLSFLSQPSTQLHSLRLSFMPTTTARLVECLQAAPSLRHFELTPTGHTADMDILFIQLTGQSDFLPHLESLHVDLEHWDDSDTFVTASIVVEMLCWRWDPPAGIEIAQLESFEIVKASKMRMLDSDPEVLRLREEGMVIVLE</sequence>
<evidence type="ECO:0000313" key="1">
    <source>
        <dbReference type="EMBL" id="KAJ7766707.1"/>
    </source>
</evidence>
<evidence type="ECO:0008006" key="3">
    <source>
        <dbReference type="Google" id="ProtNLM"/>
    </source>
</evidence>
<comment type="caution">
    <text evidence="1">The sequence shown here is derived from an EMBL/GenBank/DDBJ whole genome shotgun (WGS) entry which is preliminary data.</text>
</comment>
<accession>A0AAD7JKD8</accession>
<dbReference type="Proteomes" id="UP001215598">
    <property type="component" value="Unassembled WGS sequence"/>
</dbReference>
<evidence type="ECO:0000313" key="2">
    <source>
        <dbReference type="Proteomes" id="UP001215598"/>
    </source>
</evidence>
<organism evidence="1 2">
    <name type="scientific">Mycena metata</name>
    <dbReference type="NCBI Taxonomy" id="1033252"/>
    <lineage>
        <taxon>Eukaryota</taxon>
        <taxon>Fungi</taxon>
        <taxon>Dikarya</taxon>
        <taxon>Basidiomycota</taxon>
        <taxon>Agaricomycotina</taxon>
        <taxon>Agaricomycetes</taxon>
        <taxon>Agaricomycetidae</taxon>
        <taxon>Agaricales</taxon>
        <taxon>Marasmiineae</taxon>
        <taxon>Mycenaceae</taxon>
        <taxon>Mycena</taxon>
    </lineage>
</organism>
<dbReference type="EMBL" id="JARKIB010000023">
    <property type="protein sequence ID" value="KAJ7766707.1"/>
    <property type="molecule type" value="Genomic_DNA"/>
</dbReference>
<keyword evidence="2" id="KW-1185">Reference proteome</keyword>
<dbReference type="Gene3D" id="1.20.1280.50">
    <property type="match status" value="1"/>
</dbReference>
<protein>
    <recommendedName>
        <fullName evidence="3">F-box domain-containing protein</fullName>
    </recommendedName>
</protein>
<reference evidence="1" key="1">
    <citation type="submission" date="2023-03" db="EMBL/GenBank/DDBJ databases">
        <title>Massive genome expansion in bonnet fungi (Mycena s.s.) driven by repeated elements and novel gene families across ecological guilds.</title>
        <authorList>
            <consortium name="Lawrence Berkeley National Laboratory"/>
            <person name="Harder C.B."/>
            <person name="Miyauchi S."/>
            <person name="Viragh M."/>
            <person name="Kuo A."/>
            <person name="Thoen E."/>
            <person name="Andreopoulos B."/>
            <person name="Lu D."/>
            <person name="Skrede I."/>
            <person name="Drula E."/>
            <person name="Henrissat B."/>
            <person name="Morin E."/>
            <person name="Kohler A."/>
            <person name="Barry K."/>
            <person name="LaButti K."/>
            <person name="Morin E."/>
            <person name="Salamov A."/>
            <person name="Lipzen A."/>
            <person name="Mereny Z."/>
            <person name="Hegedus B."/>
            <person name="Baldrian P."/>
            <person name="Stursova M."/>
            <person name="Weitz H."/>
            <person name="Taylor A."/>
            <person name="Grigoriev I.V."/>
            <person name="Nagy L.G."/>
            <person name="Martin F."/>
            <person name="Kauserud H."/>
        </authorList>
    </citation>
    <scope>NUCLEOTIDE SEQUENCE</scope>
    <source>
        <strain evidence="1">CBHHK182m</strain>
    </source>
</reference>
<proteinExistence type="predicted"/>
<dbReference type="AlphaFoldDB" id="A0AAD7JKD8"/>
<name>A0AAD7JKD8_9AGAR</name>
<dbReference type="SUPFAM" id="SSF52047">
    <property type="entry name" value="RNI-like"/>
    <property type="match status" value="1"/>
</dbReference>